<dbReference type="OrthoDB" id="7904838at2"/>
<evidence type="ECO:0000313" key="2">
    <source>
        <dbReference type="EMBL" id="SFU71317.1"/>
    </source>
</evidence>
<dbReference type="PANTHER" id="PTHR37829">
    <property type="entry name" value="PHAGE-LIKE ELEMENT PBSX PROTEIN XKDT"/>
    <property type="match status" value="1"/>
</dbReference>
<evidence type="ECO:0000313" key="3">
    <source>
        <dbReference type="Proteomes" id="UP000183508"/>
    </source>
</evidence>
<dbReference type="Proteomes" id="UP000183508">
    <property type="component" value="Unassembled WGS sequence"/>
</dbReference>
<sequence length="392" mass="40529">MAYFAPYIDATGIHIPTYQDIVNQLVADAQSIFGADIYLQPDSQDYQWISAFASIIYDSYLLAQAVYNSRGPATAVGSGLDVIVGINGLQRKPAVYSTCPVVLTGTPGTTITNGVVGDVNGNNWSLPTPVIIPSSGTITVQATCQTEGAIVANPGDINTIVTPTLGWSAVTNTVAATVGSPVETDAQLRARQVMSTAQPSQSILDGLKGAIAAIAGVTRFAVYENDTNATDANGLPPHSICCVVEGGTPQDIGNAIFTRKTPGCATVGSTSVQVTDSYGVATTIRYDVPTYVDIDVAITVKQLSGYTSDTTAAIQSAVADFLNGLPIGGDVYISSLWGAALSVNAALSSPTFSITSLQAAVHSQTLGTADIPIAYNQVARGNPSYVTVNFTS</sequence>
<dbReference type="EMBL" id="FPBV01000006">
    <property type="protein sequence ID" value="SFU71317.1"/>
    <property type="molecule type" value="Genomic_DNA"/>
</dbReference>
<dbReference type="InterPro" id="IPR052399">
    <property type="entry name" value="Phage_Baseplate_Assmbl_Protein"/>
</dbReference>
<protein>
    <submittedName>
        <fullName evidence="2">Uncharacterized phage protein gp47/JayE</fullName>
    </submittedName>
</protein>
<feature type="domain" description="Baseplate protein J-like barrel" evidence="1">
    <location>
        <begin position="101"/>
        <end position="179"/>
    </location>
</feature>
<accession>A0A1I7IEH1</accession>
<dbReference type="RefSeq" id="WP_074951100.1">
    <property type="nucleotide sequence ID" value="NZ_FPBV01000006.1"/>
</dbReference>
<dbReference type="Pfam" id="PF04865">
    <property type="entry name" value="Baseplate_J"/>
    <property type="match status" value="1"/>
</dbReference>
<keyword evidence="3" id="KW-1185">Reference proteome</keyword>
<name>A0A1I7IEH1_9BACL</name>
<evidence type="ECO:0000259" key="1">
    <source>
        <dbReference type="Pfam" id="PF04865"/>
    </source>
</evidence>
<gene>
    <name evidence="2" type="ORF">SAMN05421543_106171</name>
</gene>
<dbReference type="InterPro" id="IPR006949">
    <property type="entry name" value="Barrel_Baseplate_J-like"/>
</dbReference>
<reference evidence="3" key="1">
    <citation type="submission" date="2016-10" db="EMBL/GenBank/DDBJ databases">
        <authorList>
            <person name="Varghese N."/>
        </authorList>
    </citation>
    <scope>NUCLEOTIDE SEQUENCE [LARGE SCALE GENOMIC DNA]</scope>
    <source>
        <strain evidence="3">DSM 17980</strain>
    </source>
</reference>
<dbReference type="PANTHER" id="PTHR37829:SF3">
    <property type="entry name" value="PROTEIN JAYE-RELATED"/>
    <property type="match status" value="1"/>
</dbReference>
<proteinExistence type="predicted"/>
<dbReference type="AlphaFoldDB" id="A0A1I7IEH1"/>
<dbReference type="STRING" id="392015.SAMN05421543_106171"/>
<organism evidence="2 3">
    <name type="scientific">Alicyclobacillus macrosporangiidus</name>
    <dbReference type="NCBI Taxonomy" id="392015"/>
    <lineage>
        <taxon>Bacteria</taxon>
        <taxon>Bacillati</taxon>
        <taxon>Bacillota</taxon>
        <taxon>Bacilli</taxon>
        <taxon>Bacillales</taxon>
        <taxon>Alicyclobacillaceae</taxon>
        <taxon>Alicyclobacillus</taxon>
    </lineage>
</organism>